<reference evidence="1" key="1">
    <citation type="submission" date="2021-03" db="EMBL/GenBank/DDBJ databases">
        <title>Whole Genome Sequence of Bradyrhizobium sp. Strain 144S4.</title>
        <authorList>
            <person name="Bromfield E.S.P."/>
            <person name="Cloutier S."/>
        </authorList>
    </citation>
    <scope>NUCLEOTIDE SEQUENCE [LARGE SCALE GENOMIC DNA]</scope>
    <source>
        <strain evidence="1">144S4</strain>
    </source>
</reference>
<dbReference type="RefSeq" id="WP_208086910.1">
    <property type="nucleotide sequence ID" value="NZ_CP086136.1"/>
</dbReference>
<organism evidence="1">
    <name type="scientific">Bradyrhizobium barranii subsp. barranii</name>
    <dbReference type="NCBI Taxonomy" id="2823807"/>
    <lineage>
        <taxon>Bacteria</taxon>
        <taxon>Pseudomonadati</taxon>
        <taxon>Pseudomonadota</taxon>
        <taxon>Alphaproteobacteria</taxon>
        <taxon>Hyphomicrobiales</taxon>
        <taxon>Nitrobacteraceae</taxon>
        <taxon>Bradyrhizobium</taxon>
        <taxon>Bradyrhizobium barranii</taxon>
    </lineage>
</organism>
<evidence type="ECO:0000313" key="2">
    <source>
        <dbReference type="EMBL" id="UEM08574.1"/>
    </source>
</evidence>
<reference evidence="2 3" key="2">
    <citation type="journal article" date="2022" name="Int. J. Syst. Evol. Microbiol.">
        <title>Strains of Bradyrhizobium barranii sp. nov. associated with legumes native to Canada are symbionts of soybeans and belong to different subspecies (subsp. barranii subsp. nov. and subsp. apii subsp. nov.) and symbiovars (sv. glycinearum and sv. septentrionale).</title>
        <authorList>
            <person name="Bromfield E.S.P."/>
            <person name="Cloutier S."/>
            <person name="Wasai-Hara S."/>
            <person name="Minamisawa K."/>
        </authorList>
    </citation>
    <scope>NUCLEOTIDE SEQUENCE [LARGE SCALE GENOMIC DNA]</scope>
    <source>
        <strain evidence="2 3">144S4</strain>
    </source>
</reference>
<dbReference type="AlphaFoldDB" id="A0A939S5W9"/>
<name>A0A939S5W9_9BRAD</name>
<evidence type="ECO:0000313" key="1">
    <source>
        <dbReference type="EMBL" id="MBO1864938.1"/>
    </source>
</evidence>
<sequence>MTDTIQRLSHPRISLIGIAMARDLVSGLHRHRDDQASALTPKPEPQTFMGIEIIDDSAMPSGTFDIITDAEAFAERFREIRLRDLVAGAGVKPA</sequence>
<accession>A0A939S5W9</accession>
<dbReference type="Proteomes" id="UP000664702">
    <property type="component" value="Chromosome"/>
</dbReference>
<protein>
    <submittedName>
        <fullName evidence="1">Uncharacterized protein</fullName>
    </submittedName>
</protein>
<evidence type="ECO:0000313" key="3">
    <source>
        <dbReference type="Proteomes" id="UP000664702"/>
    </source>
</evidence>
<dbReference type="EMBL" id="JAGEMI010000001">
    <property type="protein sequence ID" value="MBO1864938.1"/>
    <property type="molecule type" value="Genomic_DNA"/>
</dbReference>
<proteinExistence type="predicted"/>
<gene>
    <name evidence="2" type="ORF">J4G43_027760</name>
    <name evidence="1" type="ORF">J4G43_29750</name>
</gene>
<dbReference type="KEGG" id="bban:J4G43_027760"/>
<dbReference type="EMBL" id="CP086136">
    <property type="protein sequence ID" value="UEM08574.1"/>
    <property type="molecule type" value="Genomic_DNA"/>
</dbReference>